<protein>
    <submittedName>
        <fullName evidence="2">Uncharacterized protein</fullName>
    </submittedName>
</protein>
<evidence type="ECO:0000313" key="2">
    <source>
        <dbReference type="EMBL" id="QHU21350.1"/>
    </source>
</evidence>
<accession>A0A6C0KXE6</accession>
<dbReference type="EMBL" id="MN740989">
    <property type="protein sequence ID" value="QHU21350.1"/>
    <property type="molecule type" value="Genomic_DNA"/>
</dbReference>
<feature type="coiled-coil region" evidence="1">
    <location>
        <begin position="217"/>
        <end position="279"/>
    </location>
</feature>
<feature type="coiled-coil region" evidence="1">
    <location>
        <begin position="68"/>
        <end position="95"/>
    </location>
</feature>
<organism evidence="2">
    <name type="scientific">viral metagenome</name>
    <dbReference type="NCBI Taxonomy" id="1070528"/>
    <lineage>
        <taxon>unclassified sequences</taxon>
        <taxon>metagenomes</taxon>
        <taxon>organismal metagenomes</taxon>
    </lineage>
</organism>
<keyword evidence="1" id="KW-0175">Coiled coil</keyword>
<sequence length="333" mass="39893">MNNMNNNNSQLNFECDNSDTHTFKELSKKVTFNLSDLTEREREKMKNNKRYKYENESIPLLEREIIDKENLHNHFKELADENDYLKEQLRSMVQQFIRDPETGFFCDDRISRCARKLLERWDEFDVVPRDLSRVTMTRGDPNKYEDQEYDGYRIWSEECFGGTPVPKSFKSPLPYTEETKEEEYQEYEYEDQLVHFEKCESSLQMLQMQLDKERWTSVNLQHIINDLEEENSKLNKQLQEELSLSCSISQQNEKAINDVRRLKNIEQEMIKKLEDANEHGLQFAEQVSELQNELGDTQETLDFILDALKTTEDLKSLKESIDTFFREKEERYS</sequence>
<reference evidence="2" key="1">
    <citation type="journal article" date="2020" name="Nature">
        <title>Giant virus diversity and host interactions through global metagenomics.</title>
        <authorList>
            <person name="Schulz F."/>
            <person name="Roux S."/>
            <person name="Paez-Espino D."/>
            <person name="Jungbluth S."/>
            <person name="Walsh D.A."/>
            <person name="Denef V.J."/>
            <person name="McMahon K.D."/>
            <person name="Konstantinidis K.T."/>
            <person name="Eloe-Fadrosh E.A."/>
            <person name="Kyrpides N.C."/>
            <person name="Woyke T."/>
        </authorList>
    </citation>
    <scope>NUCLEOTIDE SEQUENCE</scope>
    <source>
        <strain evidence="2">GVMAG-S-3300013094-109</strain>
    </source>
</reference>
<proteinExistence type="predicted"/>
<evidence type="ECO:0000256" key="1">
    <source>
        <dbReference type="SAM" id="Coils"/>
    </source>
</evidence>
<name>A0A6C0KXE6_9ZZZZ</name>
<dbReference type="AlphaFoldDB" id="A0A6C0KXE6"/>